<organism evidence="1 2">
    <name type="scientific">Nocardioides fonticola</name>
    <dbReference type="NCBI Taxonomy" id="450363"/>
    <lineage>
        <taxon>Bacteria</taxon>
        <taxon>Bacillati</taxon>
        <taxon>Actinomycetota</taxon>
        <taxon>Actinomycetes</taxon>
        <taxon>Propionibacteriales</taxon>
        <taxon>Nocardioidaceae</taxon>
        <taxon>Nocardioides</taxon>
    </lineage>
</organism>
<protein>
    <submittedName>
        <fullName evidence="1">Uncharacterized protein</fullName>
    </submittedName>
</protein>
<name>A0ABP7XRU7_9ACTN</name>
<dbReference type="RefSeq" id="WP_344734527.1">
    <property type="nucleotide sequence ID" value="NZ_BAAAZH010000025.1"/>
</dbReference>
<keyword evidence="2" id="KW-1185">Reference proteome</keyword>
<evidence type="ECO:0000313" key="2">
    <source>
        <dbReference type="Proteomes" id="UP001501495"/>
    </source>
</evidence>
<gene>
    <name evidence="1" type="ORF">GCM10022215_32630</name>
</gene>
<reference evidence="2" key="1">
    <citation type="journal article" date="2019" name="Int. J. Syst. Evol. Microbiol.">
        <title>The Global Catalogue of Microorganisms (GCM) 10K type strain sequencing project: providing services to taxonomists for standard genome sequencing and annotation.</title>
        <authorList>
            <consortium name="The Broad Institute Genomics Platform"/>
            <consortium name="The Broad Institute Genome Sequencing Center for Infectious Disease"/>
            <person name="Wu L."/>
            <person name="Ma J."/>
        </authorList>
    </citation>
    <scope>NUCLEOTIDE SEQUENCE [LARGE SCALE GENOMIC DNA]</scope>
    <source>
        <strain evidence="2">JCM 16703</strain>
    </source>
</reference>
<sequence length="198" mass="21643">MSRPGVADLRVVADLDPAVWLANPAPGTEDTWAARALDAVAEDFGLTKGSPGHELMREVIDLFAHAEPVADLRFLRARSPLEPMPVVWVHLLTDDGSHDRPGPDRILTSFDPAEPWYDAEPHVEVLDPTTGLRRAMMVSTRDGVLRTVVRHHRREPVTGVDILVSCAGLDLRSTALVMADLDTLAASLQILDPAGIRR</sequence>
<dbReference type="EMBL" id="BAAAZH010000025">
    <property type="protein sequence ID" value="GAA4124727.1"/>
    <property type="molecule type" value="Genomic_DNA"/>
</dbReference>
<accession>A0ABP7XRU7</accession>
<comment type="caution">
    <text evidence="1">The sequence shown here is derived from an EMBL/GenBank/DDBJ whole genome shotgun (WGS) entry which is preliminary data.</text>
</comment>
<dbReference type="Proteomes" id="UP001501495">
    <property type="component" value="Unassembled WGS sequence"/>
</dbReference>
<evidence type="ECO:0000313" key="1">
    <source>
        <dbReference type="EMBL" id="GAA4124727.1"/>
    </source>
</evidence>
<proteinExistence type="predicted"/>